<protein>
    <recommendedName>
        <fullName evidence="4">RNase H type-1 domain-containing protein</fullName>
    </recommendedName>
</protein>
<dbReference type="Proteomes" id="UP000026915">
    <property type="component" value="Chromosome 3"/>
</dbReference>
<dbReference type="EMBL" id="CM001881">
    <property type="protein sequence ID" value="EOY24154.1"/>
    <property type="molecule type" value="Genomic_DNA"/>
</dbReference>
<feature type="transmembrane region" description="Helical" evidence="1">
    <location>
        <begin position="42"/>
        <end position="63"/>
    </location>
</feature>
<keyword evidence="1" id="KW-0812">Transmembrane</keyword>
<sequence length="587" mass="66443">MQLLIDLRYTCPPLLNLFSFLPLTSQNKPAFLLAAFLTDQPISIFMLAFLLVATFLTLLFLFFSAELHLTPHPISLRARGFSIALFISLVAAGFLPPSLFWLVYLFILITAPWHDKLFDLFIRFFRCFALTLQSLPTFMINVTQNHENLDPSSPQVVDLEVGTVAIEGERQPLRSQQSSEPDCMTRTEMSLSLLEGSCRSKGSAVALCGPRTFARDTYTYCAPNYSLAVKTPVKVRKLTNWTPPLLGQMKFNVDSAARRCAGESWIGDSENAVKWTNEPDLAAWRTWRWILEIESLKTRLKGWIIVHTMREGNEKADRLDNEGIGRTQNLMLWFSSWVFSESVPHAWVAFDLGYGLSGTLCFSFCSVGACTDARAFPLLKSSEFVDKNTIHQKKKKARKRRTTMHLLIDLRYTLSPLLNLISFPSLISQNKPAFLLAAFLTDQLISIFMLAFLLVAIFLTLLFLLFSVELPLTPHPISLRARGFSIALFISLVASGFLPPSLFWVVFLFIMITAPWHDKLFDLFIRFFRCSALTLQSLPTFMINITQNHENPDPSPPQVVDLEVGTVEIEGERQALRSQQSSEPDCV</sequence>
<proteinExistence type="predicted"/>
<feature type="transmembrane region" description="Helical" evidence="1">
    <location>
        <begin position="121"/>
        <end position="142"/>
    </location>
</feature>
<dbReference type="GO" id="GO:0003676">
    <property type="term" value="F:nucleic acid binding"/>
    <property type="evidence" value="ECO:0007669"/>
    <property type="project" value="InterPro"/>
</dbReference>
<evidence type="ECO:0000313" key="3">
    <source>
        <dbReference type="Proteomes" id="UP000026915"/>
    </source>
</evidence>
<dbReference type="InParanoid" id="A0A061GAW9"/>
<evidence type="ECO:0008006" key="4">
    <source>
        <dbReference type="Google" id="ProtNLM"/>
    </source>
</evidence>
<evidence type="ECO:0000313" key="2">
    <source>
        <dbReference type="EMBL" id="EOY24154.1"/>
    </source>
</evidence>
<dbReference type="Gene3D" id="3.30.420.10">
    <property type="entry name" value="Ribonuclease H-like superfamily/Ribonuclease H"/>
    <property type="match status" value="1"/>
</dbReference>
<evidence type="ECO:0000256" key="1">
    <source>
        <dbReference type="SAM" id="Phobius"/>
    </source>
</evidence>
<dbReference type="AlphaFoldDB" id="A0A061GAW9"/>
<keyword evidence="3" id="KW-1185">Reference proteome</keyword>
<dbReference type="Gramene" id="EOY24154">
    <property type="protein sequence ID" value="EOY24154"/>
    <property type="gene ID" value="TCM_015833"/>
</dbReference>
<keyword evidence="1" id="KW-1133">Transmembrane helix</keyword>
<feature type="transmembrane region" description="Helical" evidence="1">
    <location>
        <begin position="443"/>
        <end position="466"/>
    </location>
</feature>
<dbReference type="HOGENOM" id="CLU_464954_0_0_1"/>
<dbReference type="InterPro" id="IPR036397">
    <property type="entry name" value="RNaseH_sf"/>
</dbReference>
<accession>A0A061GAW9</accession>
<gene>
    <name evidence="2" type="ORF">TCM_015833</name>
</gene>
<reference evidence="2 3" key="1">
    <citation type="journal article" date="2013" name="Genome Biol.">
        <title>The genome sequence of the most widely cultivated cacao type and its use to identify candidate genes regulating pod color.</title>
        <authorList>
            <person name="Motamayor J.C."/>
            <person name="Mockaitis K."/>
            <person name="Schmutz J."/>
            <person name="Haiminen N."/>
            <person name="Iii D.L."/>
            <person name="Cornejo O."/>
            <person name="Findley S.D."/>
            <person name="Zheng P."/>
            <person name="Utro F."/>
            <person name="Royaert S."/>
            <person name="Saski C."/>
            <person name="Jenkins J."/>
            <person name="Podicheti R."/>
            <person name="Zhao M."/>
            <person name="Scheffler B.E."/>
            <person name="Stack J.C."/>
            <person name="Feltus F.A."/>
            <person name="Mustiga G.M."/>
            <person name="Amores F."/>
            <person name="Phillips W."/>
            <person name="Marelli J.P."/>
            <person name="May G.D."/>
            <person name="Shapiro H."/>
            <person name="Ma J."/>
            <person name="Bustamante C.D."/>
            <person name="Schnell R.J."/>
            <person name="Main D."/>
            <person name="Gilbert D."/>
            <person name="Parida L."/>
            <person name="Kuhn D.N."/>
        </authorList>
    </citation>
    <scope>NUCLEOTIDE SEQUENCE [LARGE SCALE GENOMIC DNA]</scope>
    <source>
        <strain evidence="3">cv. Matina 1-6</strain>
    </source>
</reference>
<organism evidence="2 3">
    <name type="scientific">Theobroma cacao</name>
    <name type="common">Cacao</name>
    <name type="synonym">Cocoa</name>
    <dbReference type="NCBI Taxonomy" id="3641"/>
    <lineage>
        <taxon>Eukaryota</taxon>
        <taxon>Viridiplantae</taxon>
        <taxon>Streptophyta</taxon>
        <taxon>Embryophyta</taxon>
        <taxon>Tracheophyta</taxon>
        <taxon>Spermatophyta</taxon>
        <taxon>Magnoliopsida</taxon>
        <taxon>eudicotyledons</taxon>
        <taxon>Gunneridae</taxon>
        <taxon>Pentapetalae</taxon>
        <taxon>rosids</taxon>
        <taxon>malvids</taxon>
        <taxon>Malvales</taxon>
        <taxon>Malvaceae</taxon>
        <taxon>Byttnerioideae</taxon>
        <taxon>Theobroma</taxon>
    </lineage>
</organism>
<keyword evidence="1" id="KW-0472">Membrane</keyword>
<feature type="transmembrane region" description="Helical" evidence="1">
    <location>
        <begin position="486"/>
        <end position="512"/>
    </location>
</feature>
<feature type="transmembrane region" description="Helical" evidence="1">
    <location>
        <begin position="83"/>
        <end position="109"/>
    </location>
</feature>
<name>A0A061GAW9_THECC</name>